<dbReference type="AlphaFoldDB" id="A0A6I4IS96"/>
<organism evidence="1 2">
    <name type="scientific">Flavobacterium profundi</name>
    <dbReference type="NCBI Taxonomy" id="1774945"/>
    <lineage>
        <taxon>Bacteria</taxon>
        <taxon>Pseudomonadati</taxon>
        <taxon>Bacteroidota</taxon>
        <taxon>Flavobacteriia</taxon>
        <taxon>Flavobacteriales</taxon>
        <taxon>Flavobacteriaceae</taxon>
        <taxon>Flavobacterium</taxon>
    </lineage>
</organism>
<protein>
    <submittedName>
        <fullName evidence="1">DUF3892 domain-containing protein</fullName>
    </submittedName>
</protein>
<keyword evidence="2" id="KW-1185">Reference proteome</keyword>
<dbReference type="RefSeq" id="WP_140997043.1">
    <property type="nucleotide sequence ID" value="NZ_VDCZ01000003.1"/>
</dbReference>
<evidence type="ECO:0000313" key="2">
    <source>
        <dbReference type="Proteomes" id="UP000431264"/>
    </source>
</evidence>
<reference evidence="2" key="1">
    <citation type="submission" date="2019-05" db="EMBL/GenBank/DDBJ databases">
        <title>Flavobacterium profundi sp. nov., isolated from a deep-sea seamount.</title>
        <authorList>
            <person name="Zhang D.-C."/>
        </authorList>
    </citation>
    <scope>NUCLEOTIDE SEQUENCE [LARGE SCALE GENOMIC DNA]</scope>
    <source>
        <strain evidence="2">TP390</strain>
    </source>
</reference>
<comment type="caution">
    <text evidence="1">The sequence shown here is derived from an EMBL/GenBank/DDBJ whole genome shotgun (WGS) entry which is preliminary data.</text>
</comment>
<dbReference type="EMBL" id="WQLW01000003">
    <property type="protein sequence ID" value="MVO08647.1"/>
    <property type="molecule type" value="Genomic_DNA"/>
</dbReference>
<sequence length="94" mass="10564">MVAYEIKCINKSDRDNIHERIINIGGLNMDGTRWKISQNEAINGIESGKWSFYVNNTYGKVNVIVAKSSLGNKYLKTEADDLVTNNLLSLPECI</sequence>
<dbReference type="Pfam" id="PF13031">
    <property type="entry name" value="DUF3892"/>
    <property type="match status" value="1"/>
</dbReference>
<proteinExistence type="predicted"/>
<accession>A0A6I4IS96</accession>
<dbReference type="InterPro" id="IPR024997">
    <property type="entry name" value="DUF3892"/>
</dbReference>
<dbReference type="OrthoDB" id="826539at2"/>
<gene>
    <name evidence="1" type="ORF">GOQ30_05650</name>
</gene>
<evidence type="ECO:0000313" key="1">
    <source>
        <dbReference type="EMBL" id="MVO08647.1"/>
    </source>
</evidence>
<dbReference type="Proteomes" id="UP000431264">
    <property type="component" value="Unassembled WGS sequence"/>
</dbReference>
<name>A0A6I4IS96_9FLAO</name>